<dbReference type="InterPro" id="IPR029063">
    <property type="entry name" value="SAM-dependent_MTases_sf"/>
</dbReference>
<evidence type="ECO:0000313" key="2">
    <source>
        <dbReference type="Proteomes" id="UP001501570"/>
    </source>
</evidence>
<keyword evidence="2" id="KW-1185">Reference proteome</keyword>
<protein>
    <recommendedName>
        <fullName evidence="3">Methyltransferase domain-containing protein</fullName>
    </recommendedName>
</protein>
<evidence type="ECO:0008006" key="3">
    <source>
        <dbReference type="Google" id="ProtNLM"/>
    </source>
</evidence>
<organism evidence="1 2">
    <name type="scientific">Rugosimonospora acidiphila</name>
    <dbReference type="NCBI Taxonomy" id="556531"/>
    <lineage>
        <taxon>Bacteria</taxon>
        <taxon>Bacillati</taxon>
        <taxon>Actinomycetota</taxon>
        <taxon>Actinomycetes</taxon>
        <taxon>Micromonosporales</taxon>
        <taxon>Micromonosporaceae</taxon>
        <taxon>Rugosimonospora</taxon>
    </lineage>
</organism>
<sequence>MWWRLAAANPAVDVVHGDATFLADVLAQRELGHADVVVSGLPWAAFGPDQQRAVLSAVVAALPPHGVFTTFAYVHARWAPSARRLVRSLRARFDEVAVSRTVWGNLPPALVYACRRPYLAAGPR</sequence>
<gene>
    <name evidence="1" type="ORF">GCM10023322_75810</name>
</gene>
<dbReference type="Proteomes" id="UP001501570">
    <property type="component" value="Unassembled WGS sequence"/>
</dbReference>
<dbReference type="EMBL" id="BAABJQ010000038">
    <property type="protein sequence ID" value="GAA5199657.1"/>
    <property type="molecule type" value="Genomic_DNA"/>
</dbReference>
<dbReference type="RefSeq" id="WP_345638070.1">
    <property type="nucleotide sequence ID" value="NZ_BAABJQ010000038.1"/>
</dbReference>
<evidence type="ECO:0000313" key="1">
    <source>
        <dbReference type="EMBL" id="GAA5199657.1"/>
    </source>
</evidence>
<comment type="caution">
    <text evidence="1">The sequence shown here is derived from an EMBL/GenBank/DDBJ whole genome shotgun (WGS) entry which is preliminary data.</text>
</comment>
<name>A0ABP9SS04_9ACTN</name>
<reference evidence="2" key="1">
    <citation type="journal article" date="2019" name="Int. J. Syst. Evol. Microbiol.">
        <title>The Global Catalogue of Microorganisms (GCM) 10K type strain sequencing project: providing services to taxonomists for standard genome sequencing and annotation.</title>
        <authorList>
            <consortium name="The Broad Institute Genomics Platform"/>
            <consortium name="The Broad Institute Genome Sequencing Center for Infectious Disease"/>
            <person name="Wu L."/>
            <person name="Ma J."/>
        </authorList>
    </citation>
    <scope>NUCLEOTIDE SEQUENCE [LARGE SCALE GENOMIC DNA]</scope>
    <source>
        <strain evidence="2">JCM 18304</strain>
    </source>
</reference>
<dbReference type="SUPFAM" id="SSF53335">
    <property type="entry name" value="S-adenosyl-L-methionine-dependent methyltransferases"/>
    <property type="match status" value="1"/>
</dbReference>
<dbReference type="Gene3D" id="3.40.50.150">
    <property type="entry name" value="Vaccinia Virus protein VP39"/>
    <property type="match status" value="1"/>
</dbReference>
<proteinExistence type="predicted"/>
<accession>A0ABP9SS04</accession>